<evidence type="ECO:0000313" key="4">
    <source>
        <dbReference type="EMBL" id="PIL43561.1"/>
    </source>
</evidence>
<dbReference type="SUPFAM" id="SSF46689">
    <property type="entry name" value="Homeodomain-like"/>
    <property type="match status" value="2"/>
</dbReference>
<dbReference type="PANTHER" id="PTHR43436:SF1">
    <property type="entry name" value="TRANSCRIPTIONAL REGULATORY PROTEIN"/>
    <property type="match status" value="1"/>
</dbReference>
<comment type="caution">
    <text evidence="4">The sequence shown here is derived from an EMBL/GenBank/DDBJ whole genome shotgun (WGS) entry which is preliminary data.</text>
</comment>
<dbReference type="InterPro" id="IPR009057">
    <property type="entry name" value="Homeodomain-like_sf"/>
</dbReference>
<dbReference type="GO" id="GO:0003700">
    <property type="term" value="F:DNA-binding transcription factor activity"/>
    <property type="evidence" value="ECO:0007669"/>
    <property type="project" value="InterPro"/>
</dbReference>
<dbReference type="GO" id="GO:0043565">
    <property type="term" value="F:sequence-specific DNA binding"/>
    <property type="evidence" value="ECO:0007669"/>
    <property type="project" value="InterPro"/>
</dbReference>
<protein>
    <submittedName>
        <fullName evidence="4">AraC family transcriptional regulator</fullName>
    </submittedName>
</protein>
<dbReference type="SMART" id="SM00342">
    <property type="entry name" value="HTH_ARAC"/>
    <property type="match status" value="1"/>
</dbReference>
<dbReference type="RefSeq" id="WP_099791012.1">
    <property type="nucleotide sequence ID" value="NZ_JBHLYV010000019.1"/>
</dbReference>
<name>A0A2G8TBY9_9BURK</name>
<accession>A0A2G8TBY9</accession>
<organism evidence="4 5">
    <name type="scientific">Massilia eurypsychrophila</name>
    <dbReference type="NCBI Taxonomy" id="1485217"/>
    <lineage>
        <taxon>Bacteria</taxon>
        <taxon>Pseudomonadati</taxon>
        <taxon>Pseudomonadota</taxon>
        <taxon>Betaproteobacteria</taxon>
        <taxon>Burkholderiales</taxon>
        <taxon>Oxalobacteraceae</taxon>
        <taxon>Telluria group</taxon>
        <taxon>Massilia</taxon>
    </lineage>
</organism>
<proteinExistence type="predicted"/>
<dbReference type="Gene3D" id="1.10.10.60">
    <property type="entry name" value="Homeodomain-like"/>
    <property type="match status" value="1"/>
</dbReference>
<evidence type="ECO:0000256" key="2">
    <source>
        <dbReference type="ARBA" id="ARBA00023163"/>
    </source>
</evidence>
<keyword evidence="2" id="KW-0804">Transcription</keyword>
<dbReference type="PANTHER" id="PTHR43436">
    <property type="entry name" value="ARAC-FAMILY TRANSCRIPTIONAL REGULATOR"/>
    <property type="match status" value="1"/>
</dbReference>
<gene>
    <name evidence="4" type="ORF">CR105_18845</name>
</gene>
<dbReference type="AlphaFoldDB" id="A0A2G8TBY9"/>
<dbReference type="InterPro" id="IPR009594">
    <property type="entry name" value="Tscrpt_reg_HTH_AraC_N"/>
</dbReference>
<dbReference type="InterPro" id="IPR018060">
    <property type="entry name" value="HTH_AraC"/>
</dbReference>
<dbReference type="Proteomes" id="UP000230390">
    <property type="component" value="Unassembled WGS sequence"/>
</dbReference>
<dbReference type="PROSITE" id="PS01124">
    <property type="entry name" value="HTH_ARAC_FAMILY_2"/>
    <property type="match status" value="1"/>
</dbReference>
<keyword evidence="1" id="KW-0805">Transcription regulation</keyword>
<dbReference type="Pfam" id="PF12833">
    <property type="entry name" value="HTH_18"/>
    <property type="match status" value="1"/>
</dbReference>
<evidence type="ECO:0000259" key="3">
    <source>
        <dbReference type="PROSITE" id="PS01124"/>
    </source>
</evidence>
<sequence length="238" mass="26876">MSFNYDPSHFLLTSLDLPVTSQVIEASHEVPYLCMRLKLDIAMVRELVSGGPAPVATPVNDRGPAMAIAETTADFLDAFCRLLDLQHAPHDVEFMSGLIMREIIYRILGSDEGQRLRSIATTGENSQRTAKAVEWIRDNFTKPLRMEMLADVACMGVSTLHHHFRALTSMSPLQYQKQLRLHEARRRMLADGLDAAHAAFEVGYESASQFNREYSRLFGQSPMRDVRALRVVRNGELR</sequence>
<dbReference type="Pfam" id="PF06719">
    <property type="entry name" value="AraC_N"/>
    <property type="match status" value="1"/>
</dbReference>
<feature type="domain" description="HTH araC/xylS-type" evidence="3">
    <location>
        <begin position="130"/>
        <end position="228"/>
    </location>
</feature>
<evidence type="ECO:0000256" key="1">
    <source>
        <dbReference type="ARBA" id="ARBA00023015"/>
    </source>
</evidence>
<evidence type="ECO:0000313" key="5">
    <source>
        <dbReference type="Proteomes" id="UP000230390"/>
    </source>
</evidence>
<dbReference type="EMBL" id="PDOC01000013">
    <property type="protein sequence ID" value="PIL43561.1"/>
    <property type="molecule type" value="Genomic_DNA"/>
</dbReference>
<dbReference type="OrthoDB" id="34150at2"/>
<keyword evidence="5" id="KW-1185">Reference proteome</keyword>
<reference evidence="4 5" key="1">
    <citation type="submission" date="2017-10" db="EMBL/GenBank/DDBJ databases">
        <title>Massilia psychrophilum sp. nov., a novel purple-pigmented bacterium isolated from Tianshan glacier, Xinjiang Municipality, China.</title>
        <authorList>
            <person name="Wang H."/>
        </authorList>
    </citation>
    <scope>NUCLEOTIDE SEQUENCE [LARGE SCALE GENOMIC DNA]</scope>
    <source>
        <strain evidence="4 5">JCM 30074</strain>
    </source>
</reference>